<evidence type="ECO:0000256" key="1">
    <source>
        <dbReference type="SAM" id="Phobius"/>
    </source>
</evidence>
<name>A0A919RZJ9_9CLOT</name>
<dbReference type="AlphaFoldDB" id="A0A919RZJ9"/>
<feature type="domain" description="DUF4434" evidence="2">
    <location>
        <begin position="50"/>
        <end position="325"/>
    </location>
</feature>
<comment type="caution">
    <text evidence="3">The sequence shown here is derived from an EMBL/GenBank/DDBJ whole genome shotgun (WGS) entry which is preliminary data.</text>
</comment>
<evidence type="ECO:0000313" key="4">
    <source>
        <dbReference type="Proteomes" id="UP000679179"/>
    </source>
</evidence>
<dbReference type="SUPFAM" id="SSF51445">
    <property type="entry name" value="(Trans)glycosidases"/>
    <property type="match status" value="1"/>
</dbReference>
<keyword evidence="1" id="KW-0812">Transmembrane</keyword>
<evidence type="ECO:0000259" key="2">
    <source>
        <dbReference type="Pfam" id="PF14488"/>
    </source>
</evidence>
<evidence type="ECO:0000313" key="3">
    <source>
        <dbReference type="EMBL" id="GIM28390.1"/>
    </source>
</evidence>
<dbReference type="RefSeq" id="WP_212903125.1">
    <property type="nucleotide sequence ID" value="NZ_BOPZ01000006.1"/>
</dbReference>
<sequence length="347" mass="40012">MNNYLIIATACIVVLLIIAILIKKETKTTTAETNIKIKLKTQVKPVFSSSFIQYWFAKSWEYDRWINELTMLQNIGISEIILQEIADTKDKYAVYPTKIAEYTYNDIDMVGTVLKAADSLGMKVRIGLGFNKRWWIMNAFSQRWLNFEAQINKTIVREIVEMYGSHSSFEGWYIPHEFYQLTAPTKTQQSYLNSFLKQITFEIKQNSTKDIMIAPFYKGKFSLLCSLSTWSKMVENILNGTGIDIVALQDSIGAGFNKMKLLDSLYSYTKKATDALGIKLYADTETFVVKSSKYIPASQDQISEQLSIESKYVQGFVAFSINHYQNRNIVGQEDNYNDYYNYYLANK</sequence>
<protein>
    <recommendedName>
        <fullName evidence="2">DUF4434 domain-containing protein</fullName>
    </recommendedName>
</protein>
<dbReference type="InterPro" id="IPR017853">
    <property type="entry name" value="GH"/>
</dbReference>
<gene>
    <name evidence="3" type="ORF">CPJCM30710_10560</name>
</gene>
<reference evidence="3" key="1">
    <citation type="submission" date="2021-03" db="EMBL/GenBank/DDBJ databases">
        <title>Taxonomic study of Clostridium polyendosporum from meadow-gley soil under rice.</title>
        <authorList>
            <person name="Kobayashi H."/>
            <person name="Tanizawa Y."/>
            <person name="Yagura M."/>
        </authorList>
    </citation>
    <scope>NUCLEOTIDE SEQUENCE</scope>
    <source>
        <strain evidence="3">JCM 30710</strain>
    </source>
</reference>
<dbReference type="EMBL" id="BOPZ01000006">
    <property type="protein sequence ID" value="GIM28390.1"/>
    <property type="molecule type" value="Genomic_DNA"/>
</dbReference>
<organism evidence="3 4">
    <name type="scientific">Clostridium polyendosporum</name>
    <dbReference type="NCBI Taxonomy" id="69208"/>
    <lineage>
        <taxon>Bacteria</taxon>
        <taxon>Bacillati</taxon>
        <taxon>Bacillota</taxon>
        <taxon>Clostridia</taxon>
        <taxon>Eubacteriales</taxon>
        <taxon>Clostridiaceae</taxon>
        <taxon>Clostridium</taxon>
    </lineage>
</organism>
<keyword evidence="4" id="KW-1185">Reference proteome</keyword>
<dbReference type="Proteomes" id="UP000679179">
    <property type="component" value="Unassembled WGS sequence"/>
</dbReference>
<dbReference type="InterPro" id="IPR027849">
    <property type="entry name" value="DUF4434"/>
</dbReference>
<feature type="transmembrane region" description="Helical" evidence="1">
    <location>
        <begin position="6"/>
        <end position="22"/>
    </location>
</feature>
<dbReference type="Pfam" id="PF14488">
    <property type="entry name" value="DUF4434"/>
    <property type="match status" value="1"/>
</dbReference>
<proteinExistence type="predicted"/>
<keyword evidence="1" id="KW-0472">Membrane</keyword>
<dbReference type="Gene3D" id="3.20.20.80">
    <property type="entry name" value="Glycosidases"/>
    <property type="match status" value="1"/>
</dbReference>
<accession>A0A919RZJ9</accession>
<keyword evidence="1" id="KW-1133">Transmembrane helix</keyword>